<feature type="signal peptide" evidence="1">
    <location>
        <begin position="1"/>
        <end position="23"/>
    </location>
</feature>
<evidence type="ECO:0000313" key="3">
    <source>
        <dbReference type="Proteomes" id="UP000009183"/>
    </source>
</evidence>
<evidence type="ECO:0000256" key="1">
    <source>
        <dbReference type="SAM" id="SignalP"/>
    </source>
</evidence>
<accession>F6H864</accession>
<dbReference type="EMBL" id="FN595272">
    <property type="protein sequence ID" value="CCB48407.1"/>
    <property type="molecule type" value="Genomic_DNA"/>
</dbReference>
<dbReference type="InParanoid" id="F6H864"/>
<reference evidence="3" key="1">
    <citation type="journal article" date="2007" name="Nature">
        <title>The grapevine genome sequence suggests ancestral hexaploidization in major angiosperm phyla.</title>
        <authorList>
            <consortium name="The French-Italian Public Consortium for Grapevine Genome Characterization."/>
            <person name="Jaillon O."/>
            <person name="Aury J.-M."/>
            <person name="Noel B."/>
            <person name="Policriti A."/>
            <person name="Clepet C."/>
            <person name="Casagrande A."/>
            <person name="Choisne N."/>
            <person name="Aubourg S."/>
            <person name="Vitulo N."/>
            <person name="Jubin C."/>
            <person name="Vezzi A."/>
            <person name="Legeai F."/>
            <person name="Hugueney P."/>
            <person name="Dasilva C."/>
            <person name="Horner D."/>
            <person name="Mica E."/>
            <person name="Jublot D."/>
            <person name="Poulain J."/>
            <person name="Bruyere C."/>
            <person name="Billault A."/>
            <person name="Segurens B."/>
            <person name="Gouyvenoux M."/>
            <person name="Ugarte E."/>
            <person name="Cattonaro F."/>
            <person name="Anthouard V."/>
            <person name="Vico V."/>
            <person name="Del Fabbro C."/>
            <person name="Alaux M."/>
            <person name="Di Gaspero G."/>
            <person name="Dumas V."/>
            <person name="Felice N."/>
            <person name="Paillard S."/>
            <person name="Juman I."/>
            <person name="Moroldo M."/>
            <person name="Scalabrin S."/>
            <person name="Canaguier A."/>
            <person name="Le Clainche I."/>
            <person name="Malacrida G."/>
            <person name="Durand E."/>
            <person name="Pesole G."/>
            <person name="Laucou V."/>
            <person name="Chatelet P."/>
            <person name="Merdinoglu D."/>
            <person name="Delledonne M."/>
            <person name="Pezzotti M."/>
            <person name="Lecharny A."/>
            <person name="Scarpelli C."/>
            <person name="Artiguenave F."/>
            <person name="Pe M.E."/>
            <person name="Valle G."/>
            <person name="Morgante M."/>
            <person name="Caboche M."/>
            <person name="Adam-Blondon A.-F."/>
            <person name="Weissenbach J."/>
            <person name="Quetier F."/>
            <person name="Wincker P."/>
        </authorList>
    </citation>
    <scope>NUCLEOTIDE SEQUENCE [LARGE SCALE GENOMIC DNA]</scope>
    <source>
        <strain evidence="3">cv. Pinot noir / PN40024</strain>
    </source>
</reference>
<gene>
    <name evidence="2" type="ORF">VIT_00s0404g00070</name>
</gene>
<sequence length="65" mass="7048">MGQPTRNLSVPLLRPIFFLPSLLSPPLLIISSTSTPQNAAFYFLSKKVGSLCACPVLFSITQNPN</sequence>
<feature type="chain" id="PRO_5003337454" evidence="1">
    <location>
        <begin position="24"/>
        <end position="65"/>
    </location>
</feature>
<keyword evidence="1" id="KW-0732">Signal</keyword>
<keyword evidence="3" id="KW-1185">Reference proteome</keyword>
<dbReference type="HOGENOM" id="CLU_2854271_0_0_1"/>
<dbReference type="PaxDb" id="29760-VIT_00s0404g00070.t01"/>
<evidence type="ECO:0000313" key="2">
    <source>
        <dbReference type="EMBL" id="CCB48407.1"/>
    </source>
</evidence>
<name>F6H864_VITVI</name>
<proteinExistence type="predicted"/>
<dbReference type="Proteomes" id="UP000009183">
    <property type="component" value="Unassembled WGS sequence, unordered"/>
</dbReference>
<organism evidence="2 3">
    <name type="scientific">Vitis vinifera</name>
    <name type="common">Grape</name>
    <dbReference type="NCBI Taxonomy" id="29760"/>
    <lineage>
        <taxon>Eukaryota</taxon>
        <taxon>Viridiplantae</taxon>
        <taxon>Streptophyta</taxon>
        <taxon>Embryophyta</taxon>
        <taxon>Tracheophyta</taxon>
        <taxon>Spermatophyta</taxon>
        <taxon>Magnoliopsida</taxon>
        <taxon>eudicotyledons</taxon>
        <taxon>Gunneridae</taxon>
        <taxon>Pentapetalae</taxon>
        <taxon>rosids</taxon>
        <taxon>Vitales</taxon>
        <taxon>Vitaceae</taxon>
        <taxon>Viteae</taxon>
        <taxon>Vitis</taxon>
    </lineage>
</organism>
<dbReference type="AlphaFoldDB" id="F6H864"/>
<protein>
    <submittedName>
        <fullName evidence="2">Uncharacterized protein</fullName>
    </submittedName>
</protein>